<accession>A0ABV7L2M4</accession>
<keyword evidence="4" id="KW-1185">Reference proteome</keyword>
<evidence type="ECO:0000313" key="4">
    <source>
        <dbReference type="Proteomes" id="UP001595528"/>
    </source>
</evidence>
<gene>
    <name evidence="3" type="ORF">ACFOGJ_16845</name>
</gene>
<feature type="signal peptide" evidence="1">
    <location>
        <begin position="1"/>
        <end position="39"/>
    </location>
</feature>
<proteinExistence type="predicted"/>
<keyword evidence="1" id="KW-0732">Signal</keyword>
<reference evidence="4" key="1">
    <citation type="journal article" date="2019" name="Int. J. Syst. Evol. Microbiol.">
        <title>The Global Catalogue of Microorganisms (GCM) 10K type strain sequencing project: providing services to taxonomists for standard genome sequencing and annotation.</title>
        <authorList>
            <consortium name="The Broad Institute Genomics Platform"/>
            <consortium name="The Broad Institute Genome Sequencing Center for Infectious Disease"/>
            <person name="Wu L."/>
            <person name="Ma J."/>
        </authorList>
    </citation>
    <scope>NUCLEOTIDE SEQUENCE [LARGE SCALE GENOMIC DNA]</scope>
    <source>
        <strain evidence="4">KCTC 42964</strain>
    </source>
</reference>
<feature type="chain" id="PRO_5047381164" evidence="1">
    <location>
        <begin position="40"/>
        <end position="147"/>
    </location>
</feature>
<name>A0ABV7L2M4_9PROT</name>
<sequence>MKRPARIARAGSRCCLRRGLLSLLVPAFLAILPAAPAAAQDRIWMNTKTLAAWCGGDADADPAMAFALDRACAGILRGYLQTVRFYFSGSATPPFCAPAEVTVEIARETFLDWARRHPESGHQSEILSLHQAMAKGFPCSRFRRLAE</sequence>
<dbReference type="EMBL" id="JBHRTR010000028">
    <property type="protein sequence ID" value="MFC3228916.1"/>
    <property type="molecule type" value="Genomic_DNA"/>
</dbReference>
<dbReference type="Proteomes" id="UP001595528">
    <property type="component" value="Unassembled WGS sequence"/>
</dbReference>
<comment type="caution">
    <text evidence="3">The sequence shown here is derived from an EMBL/GenBank/DDBJ whole genome shotgun (WGS) entry which is preliminary data.</text>
</comment>
<organism evidence="3 4">
    <name type="scientific">Marinibaculum pumilum</name>
    <dbReference type="NCBI Taxonomy" id="1766165"/>
    <lineage>
        <taxon>Bacteria</taxon>
        <taxon>Pseudomonadati</taxon>
        <taxon>Pseudomonadota</taxon>
        <taxon>Alphaproteobacteria</taxon>
        <taxon>Rhodospirillales</taxon>
        <taxon>Rhodospirillaceae</taxon>
        <taxon>Marinibaculum</taxon>
    </lineage>
</organism>
<dbReference type="Pfam" id="PF18602">
    <property type="entry name" value="Rap1a"/>
    <property type="match status" value="1"/>
</dbReference>
<evidence type="ECO:0000313" key="3">
    <source>
        <dbReference type="EMBL" id="MFC3228916.1"/>
    </source>
</evidence>
<feature type="domain" description="Rap1a immunity protein" evidence="2">
    <location>
        <begin position="47"/>
        <end position="139"/>
    </location>
</feature>
<dbReference type="RefSeq" id="WP_379902498.1">
    <property type="nucleotide sequence ID" value="NZ_JBHRTR010000028.1"/>
</dbReference>
<evidence type="ECO:0000259" key="2">
    <source>
        <dbReference type="Pfam" id="PF18602"/>
    </source>
</evidence>
<evidence type="ECO:0000256" key="1">
    <source>
        <dbReference type="SAM" id="SignalP"/>
    </source>
</evidence>
<protein>
    <submittedName>
        <fullName evidence="3">Rap1a/Tai family immunity protein</fullName>
    </submittedName>
</protein>
<dbReference type="InterPro" id="IPR041238">
    <property type="entry name" value="Rap1a"/>
</dbReference>